<comment type="caution">
    <text evidence="2">The sequence shown here is derived from an EMBL/GenBank/DDBJ whole genome shotgun (WGS) entry which is preliminary data.</text>
</comment>
<feature type="region of interest" description="Disordered" evidence="1">
    <location>
        <begin position="280"/>
        <end position="324"/>
    </location>
</feature>
<feature type="compositionally biased region" description="Polar residues" evidence="1">
    <location>
        <begin position="217"/>
        <end position="230"/>
    </location>
</feature>
<feature type="compositionally biased region" description="Gly residues" evidence="1">
    <location>
        <begin position="237"/>
        <end position="250"/>
    </location>
</feature>
<organism evidence="2 3">
    <name type="scientific">Linnemannia exigua</name>
    <dbReference type="NCBI Taxonomy" id="604196"/>
    <lineage>
        <taxon>Eukaryota</taxon>
        <taxon>Fungi</taxon>
        <taxon>Fungi incertae sedis</taxon>
        <taxon>Mucoromycota</taxon>
        <taxon>Mortierellomycotina</taxon>
        <taxon>Mortierellomycetes</taxon>
        <taxon>Mortierellales</taxon>
        <taxon>Mortierellaceae</taxon>
        <taxon>Linnemannia</taxon>
    </lineage>
</organism>
<dbReference type="EMBL" id="JAAAIL010001931">
    <property type="protein sequence ID" value="KAG0262908.1"/>
    <property type="molecule type" value="Genomic_DNA"/>
</dbReference>
<evidence type="ECO:0000313" key="3">
    <source>
        <dbReference type="Proteomes" id="UP001194580"/>
    </source>
</evidence>
<feature type="compositionally biased region" description="Acidic residues" evidence="1">
    <location>
        <begin position="314"/>
        <end position="324"/>
    </location>
</feature>
<dbReference type="Proteomes" id="UP001194580">
    <property type="component" value="Unassembled WGS sequence"/>
</dbReference>
<reference evidence="2" key="1">
    <citation type="journal article" date="2020" name="Fungal Divers.">
        <title>Resolving the Mortierellaceae phylogeny through synthesis of multi-gene phylogenetics and phylogenomics.</title>
        <authorList>
            <person name="Vandepol N."/>
            <person name="Liber J."/>
            <person name="Desiro A."/>
            <person name="Na H."/>
            <person name="Kennedy M."/>
            <person name="Barry K."/>
            <person name="Grigoriev I.V."/>
            <person name="Miller A.N."/>
            <person name="O'Donnell K."/>
            <person name="Stajich J.E."/>
            <person name="Bonito G."/>
        </authorList>
    </citation>
    <scope>NUCLEOTIDE SEQUENCE</scope>
    <source>
        <strain evidence="2">NRRL 28262</strain>
    </source>
</reference>
<protein>
    <submittedName>
        <fullName evidence="2">Uncharacterized protein</fullName>
    </submittedName>
</protein>
<dbReference type="AlphaFoldDB" id="A0AAD4D3Z6"/>
<proteinExistence type="predicted"/>
<feature type="compositionally biased region" description="Polar residues" evidence="1">
    <location>
        <begin position="298"/>
        <end position="313"/>
    </location>
</feature>
<accession>A0AAD4D3Z6</accession>
<keyword evidence="3" id="KW-1185">Reference proteome</keyword>
<feature type="non-terminal residue" evidence="2">
    <location>
        <position position="416"/>
    </location>
</feature>
<gene>
    <name evidence="2" type="ORF">BGZ95_003937</name>
</gene>
<name>A0AAD4D3Z6_9FUNG</name>
<evidence type="ECO:0000313" key="2">
    <source>
        <dbReference type="EMBL" id="KAG0262908.1"/>
    </source>
</evidence>
<evidence type="ECO:0000256" key="1">
    <source>
        <dbReference type="SAM" id="MobiDB-lite"/>
    </source>
</evidence>
<feature type="region of interest" description="Disordered" evidence="1">
    <location>
        <begin position="217"/>
        <end position="266"/>
    </location>
</feature>
<sequence length="416" mass="46103">MFTSADEPPPYSPTHTILPHYFELEPIPVRTYIIKDATGFPFLYDFWLISTTQSSSSRPQSVFLQERGLSPQHQAELKYSIIRPQHTDRTALPITGPGATNAYFTPALALVADNYPSRWIWWGTEALQMVVFGRQLKNIIMEWRWKHGRTRFGGPIAHRLVGCSFQIAPDRRYCWKAGSGKLRSTTAQQARSRLRQQQQRARASGVVWDNLLNASASNNDGTFSTPPTQQAGRATERGGGGSGGWFGGLFGRARRPSRSNTEPAELTTVDITLDSVHVHAPSSEAPSVIQESVEQDNPPLSAQESVIDSTIDGSTEDEDDDDDEAGCYHCREESTTAFLGRIVAVYKPGRPANRARDRAATSRKLEIFTEVGERCETAMMLMCTRLDDLFMSIPATKRGSLVTSRTERSSSTGGGR</sequence>